<dbReference type="EMBL" id="BNBT01000113">
    <property type="protein sequence ID" value="GHE80487.1"/>
    <property type="molecule type" value="Genomic_DNA"/>
</dbReference>
<keyword evidence="4" id="KW-1185">Reference proteome</keyword>
<organism evidence="3 4">
    <name type="scientific">Streptomyces longispororuber</name>
    <dbReference type="NCBI Taxonomy" id="68230"/>
    <lineage>
        <taxon>Bacteria</taxon>
        <taxon>Bacillati</taxon>
        <taxon>Actinomycetota</taxon>
        <taxon>Actinomycetes</taxon>
        <taxon>Kitasatosporales</taxon>
        <taxon>Streptomycetaceae</taxon>
        <taxon>Streptomyces</taxon>
    </lineage>
</organism>
<dbReference type="RefSeq" id="WP_190138826.1">
    <property type="nucleotide sequence ID" value="NZ_BNBT01000113.1"/>
</dbReference>
<protein>
    <recommendedName>
        <fullName evidence="5">TIGR04222 domain-containing membrane protein</fullName>
    </recommendedName>
</protein>
<dbReference type="NCBIfam" id="TIGR04222">
    <property type="entry name" value="near_uncomplex"/>
    <property type="match status" value="1"/>
</dbReference>
<evidence type="ECO:0000313" key="3">
    <source>
        <dbReference type="EMBL" id="GHE80487.1"/>
    </source>
</evidence>
<accession>A0A919DU09</accession>
<proteinExistence type="predicted"/>
<feature type="transmembrane region" description="Helical" evidence="2">
    <location>
        <begin position="26"/>
        <end position="48"/>
    </location>
</feature>
<name>A0A919DU09_9ACTN</name>
<feature type="region of interest" description="Disordered" evidence="1">
    <location>
        <begin position="277"/>
        <end position="297"/>
    </location>
</feature>
<evidence type="ECO:0008006" key="5">
    <source>
        <dbReference type="Google" id="ProtNLM"/>
    </source>
</evidence>
<comment type="caution">
    <text evidence="3">The sequence shown here is derived from an EMBL/GenBank/DDBJ whole genome shotgun (WGS) entry which is preliminary data.</text>
</comment>
<keyword evidence="2" id="KW-0812">Transmembrane</keyword>
<dbReference type="Proteomes" id="UP000608024">
    <property type="component" value="Unassembled WGS sequence"/>
</dbReference>
<gene>
    <name evidence="3" type="ORF">GCM10018785_55670</name>
</gene>
<evidence type="ECO:0000313" key="4">
    <source>
        <dbReference type="Proteomes" id="UP000608024"/>
    </source>
</evidence>
<evidence type="ECO:0000256" key="1">
    <source>
        <dbReference type="SAM" id="MobiDB-lite"/>
    </source>
</evidence>
<dbReference type="AlphaFoldDB" id="A0A919DU09"/>
<sequence>MHQVSHAHAHRGRLLETAMPDAAAEALMLCYLAAVAISCLAVVAGVTATRRRFRPVRRDASRGALRDIYEVAFLAGGPGRVADAALAALHEDGHLTVAHPGLVGVTPGAAARHPVERAVLAAYTTAPDGALHRLRATVARAPVVQALGDALAARGMMVPPGPLRAWRRRTTAYLTLCVAGVPLGLVLASTSSFGRSGSAFSDLDLVLVVLLGGGIGVLCSRVARDRATARGRFALHLYRSRTLREDRGAAHAVAVRGLRGVQDTALRQELAAARRLRAGHRPAVSHGSRAEPDDGAPWDGDPVTWCAGTSGCGGCGIANRDGDCRTSGSCGGGSGCNGGGGCGSGCGGGGCGGGGGGGGGGD</sequence>
<reference evidence="3" key="1">
    <citation type="journal article" date="2014" name="Int. J. Syst. Evol. Microbiol.">
        <title>Complete genome sequence of Corynebacterium casei LMG S-19264T (=DSM 44701T), isolated from a smear-ripened cheese.</title>
        <authorList>
            <consortium name="US DOE Joint Genome Institute (JGI-PGF)"/>
            <person name="Walter F."/>
            <person name="Albersmeier A."/>
            <person name="Kalinowski J."/>
            <person name="Ruckert C."/>
        </authorList>
    </citation>
    <scope>NUCLEOTIDE SEQUENCE</scope>
    <source>
        <strain evidence="3">JCM 4784</strain>
    </source>
</reference>
<keyword evidence="2" id="KW-0472">Membrane</keyword>
<keyword evidence="2" id="KW-1133">Transmembrane helix</keyword>
<reference evidence="3" key="2">
    <citation type="submission" date="2020-09" db="EMBL/GenBank/DDBJ databases">
        <authorList>
            <person name="Sun Q."/>
            <person name="Ohkuma M."/>
        </authorList>
    </citation>
    <scope>NUCLEOTIDE SEQUENCE</scope>
    <source>
        <strain evidence="3">JCM 4784</strain>
    </source>
</reference>
<dbReference type="InterPro" id="IPR026467">
    <property type="entry name" value="Ser/Gly_Cys_C_dom"/>
</dbReference>
<feature type="transmembrane region" description="Helical" evidence="2">
    <location>
        <begin position="172"/>
        <end position="193"/>
    </location>
</feature>
<feature type="transmembrane region" description="Helical" evidence="2">
    <location>
        <begin position="205"/>
        <end position="223"/>
    </location>
</feature>
<evidence type="ECO:0000256" key="2">
    <source>
        <dbReference type="SAM" id="Phobius"/>
    </source>
</evidence>